<evidence type="ECO:0000313" key="3">
    <source>
        <dbReference type="Proteomes" id="UP000199060"/>
    </source>
</evidence>
<feature type="signal peptide" evidence="1">
    <location>
        <begin position="1"/>
        <end position="20"/>
    </location>
</feature>
<dbReference type="AlphaFoldDB" id="A0A1G6MUF7"/>
<gene>
    <name evidence="2" type="ORF">SAMN04488104_100275</name>
</gene>
<protein>
    <submittedName>
        <fullName evidence="2">Uncharacterized protein</fullName>
    </submittedName>
</protein>
<keyword evidence="1" id="KW-0732">Signal</keyword>
<dbReference type="STRING" id="686796.SAMN04488104_100275"/>
<accession>A0A1G6MUF7</accession>
<sequence length="73" mass="8032">MKKLLLSFIIVCGISAYSNAQISVDDGGIYYEDDYCGDYFENCSATVIKCRFYGISPCHVSIQVPCEDACGID</sequence>
<keyword evidence="3" id="KW-1185">Reference proteome</keyword>
<dbReference type="RefSeq" id="WP_139162642.1">
    <property type="nucleotide sequence ID" value="NZ_FNAC01000002.1"/>
</dbReference>
<name>A0A1G6MUF7_9BACT</name>
<dbReference type="EMBL" id="FNAC01000002">
    <property type="protein sequence ID" value="SDC59238.1"/>
    <property type="molecule type" value="Genomic_DNA"/>
</dbReference>
<evidence type="ECO:0000256" key="1">
    <source>
        <dbReference type="SAM" id="SignalP"/>
    </source>
</evidence>
<proteinExistence type="predicted"/>
<dbReference type="Proteomes" id="UP000199060">
    <property type="component" value="Unassembled WGS sequence"/>
</dbReference>
<organism evidence="2 3">
    <name type="scientific">Algoriphagus faecimaris</name>
    <dbReference type="NCBI Taxonomy" id="686796"/>
    <lineage>
        <taxon>Bacteria</taxon>
        <taxon>Pseudomonadati</taxon>
        <taxon>Bacteroidota</taxon>
        <taxon>Cytophagia</taxon>
        <taxon>Cytophagales</taxon>
        <taxon>Cyclobacteriaceae</taxon>
        <taxon>Algoriphagus</taxon>
    </lineage>
</organism>
<reference evidence="3" key="1">
    <citation type="submission" date="2016-10" db="EMBL/GenBank/DDBJ databases">
        <authorList>
            <person name="Varghese N."/>
            <person name="Submissions S."/>
        </authorList>
    </citation>
    <scope>NUCLEOTIDE SEQUENCE [LARGE SCALE GENOMIC DNA]</scope>
    <source>
        <strain evidence="3">DSM 23095</strain>
    </source>
</reference>
<evidence type="ECO:0000313" key="2">
    <source>
        <dbReference type="EMBL" id="SDC59238.1"/>
    </source>
</evidence>
<feature type="chain" id="PRO_5011637494" evidence="1">
    <location>
        <begin position="21"/>
        <end position="73"/>
    </location>
</feature>